<feature type="coiled-coil region" evidence="2">
    <location>
        <begin position="360"/>
        <end position="404"/>
    </location>
</feature>
<dbReference type="Pfam" id="PF00787">
    <property type="entry name" value="PX"/>
    <property type="match status" value="1"/>
</dbReference>
<organism evidence="5 6">
    <name type="scientific">Aphanomyces invadans</name>
    <dbReference type="NCBI Taxonomy" id="157072"/>
    <lineage>
        <taxon>Eukaryota</taxon>
        <taxon>Sar</taxon>
        <taxon>Stramenopiles</taxon>
        <taxon>Oomycota</taxon>
        <taxon>Saprolegniomycetes</taxon>
        <taxon>Saprolegniales</taxon>
        <taxon>Verrucalvaceae</taxon>
        <taxon>Aphanomyces</taxon>
    </lineage>
</organism>
<dbReference type="PANTHER" id="PTHR46571:SF1">
    <property type="entry name" value="SORTING NEXIN-8"/>
    <property type="match status" value="1"/>
</dbReference>
<dbReference type="SUPFAM" id="SSF64268">
    <property type="entry name" value="PX domain"/>
    <property type="match status" value="1"/>
</dbReference>
<keyword evidence="6" id="KW-1185">Reference proteome</keyword>
<feature type="domain" description="PX" evidence="4">
    <location>
        <begin position="143"/>
        <end position="257"/>
    </location>
</feature>
<dbReference type="Proteomes" id="UP000285060">
    <property type="component" value="Unassembled WGS sequence"/>
</dbReference>
<dbReference type="GO" id="GO:0005829">
    <property type="term" value="C:cytosol"/>
    <property type="evidence" value="ECO:0007669"/>
    <property type="project" value="GOC"/>
</dbReference>
<dbReference type="PROSITE" id="PS50195">
    <property type="entry name" value="PX"/>
    <property type="match status" value="1"/>
</dbReference>
<sequence>MKHVPSSLKSLGSDILPWGLPKNFEVLRIRDELEQWTSERLAAFRAQSEKVIEEKEKAALEAERAAQIAQQEAEKAAERAQSLQRQVASSTREKQEAISASEKAHARAIQAVVRAEELQNETEVLKRQVEWDAIQLHQIKKDASCAAAIAADLQTKADALQAQEWVCKSNYHVPQLASVKVYRRYSDFVWLHETLCDAFPGLFVPFLPEKHFFNNNSDFVSDRMRSLQAFLREVLRSPDLCRSDATRSFLLLSTEELEKFKATTEKLPNARDVVAAAEKGAIVLKLERKQARDWIFMGQGMDQVAQLDNRKPTMSAEMMTFGMALRGVPDVTEHAIQETLRMHVLHLGAIEQGFVRVTAKEALVEELQQAVDQEVEASAKELISDQVRDEKARLERQRTSIADQLKQLEPQRSFFVAKSFVKSCEDMLQLATESRQAWEALRDRLLRVDCA</sequence>
<comment type="subcellular location">
    <subcellularLocation>
        <location evidence="1">Membrane</location>
        <topology evidence="1">Peripheral membrane protein</topology>
        <orientation evidence="1">Cytoplasmic side</orientation>
    </subcellularLocation>
</comment>
<dbReference type="InterPro" id="IPR036871">
    <property type="entry name" value="PX_dom_sf"/>
</dbReference>
<dbReference type="GO" id="GO:0006886">
    <property type="term" value="P:intracellular protein transport"/>
    <property type="evidence" value="ECO:0007669"/>
    <property type="project" value="TreeGrafter"/>
</dbReference>
<name>A0A418B0W4_9STRA</name>
<accession>A0A418B0W4</accession>
<feature type="region of interest" description="Disordered" evidence="3">
    <location>
        <begin position="79"/>
        <end position="100"/>
    </location>
</feature>
<proteinExistence type="predicted"/>
<gene>
    <name evidence="5" type="ORF">DYB32_003306</name>
</gene>
<dbReference type="PANTHER" id="PTHR46571">
    <property type="entry name" value="SORTING NEXIN-8"/>
    <property type="match status" value="1"/>
</dbReference>
<dbReference type="InterPro" id="IPR001683">
    <property type="entry name" value="PX_dom"/>
</dbReference>
<dbReference type="AlphaFoldDB" id="A0A418B0W4"/>
<evidence type="ECO:0000256" key="2">
    <source>
        <dbReference type="SAM" id="Coils"/>
    </source>
</evidence>
<dbReference type="GO" id="GO:0034498">
    <property type="term" value="P:early endosome to Golgi transport"/>
    <property type="evidence" value="ECO:0007669"/>
    <property type="project" value="TreeGrafter"/>
</dbReference>
<evidence type="ECO:0000256" key="3">
    <source>
        <dbReference type="SAM" id="MobiDB-lite"/>
    </source>
</evidence>
<dbReference type="SMART" id="SM00312">
    <property type="entry name" value="PX"/>
    <property type="match status" value="1"/>
</dbReference>
<dbReference type="GO" id="GO:0035091">
    <property type="term" value="F:phosphatidylinositol binding"/>
    <property type="evidence" value="ECO:0007669"/>
    <property type="project" value="InterPro"/>
</dbReference>
<evidence type="ECO:0000313" key="5">
    <source>
        <dbReference type="EMBL" id="RHY31634.1"/>
    </source>
</evidence>
<dbReference type="VEuPathDB" id="FungiDB:H310_01452"/>
<dbReference type="EMBL" id="QUSY01000198">
    <property type="protein sequence ID" value="RHY31634.1"/>
    <property type="molecule type" value="Genomic_DNA"/>
</dbReference>
<keyword evidence="2" id="KW-0175">Coiled coil</keyword>
<dbReference type="Gene3D" id="3.30.1520.10">
    <property type="entry name" value="Phox-like domain"/>
    <property type="match status" value="1"/>
</dbReference>
<dbReference type="GO" id="GO:0031901">
    <property type="term" value="C:early endosome membrane"/>
    <property type="evidence" value="ECO:0007669"/>
    <property type="project" value="TreeGrafter"/>
</dbReference>
<comment type="caution">
    <text evidence="5">The sequence shown here is derived from an EMBL/GenBank/DDBJ whole genome shotgun (WGS) entry which is preliminary data.</text>
</comment>
<evidence type="ECO:0000259" key="4">
    <source>
        <dbReference type="PROSITE" id="PS50195"/>
    </source>
</evidence>
<reference evidence="5 6" key="1">
    <citation type="submission" date="2018-08" db="EMBL/GenBank/DDBJ databases">
        <title>Aphanomyces genome sequencing and annotation.</title>
        <authorList>
            <person name="Minardi D."/>
            <person name="Oidtmann B."/>
            <person name="Van Der Giezen M."/>
            <person name="Studholme D.J."/>
        </authorList>
    </citation>
    <scope>NUCLEOTIDE SEQUENCE [LARGE SCALE GENOMIC DNA]</scope>
    <source>
        <strain evidence="5 6">NJM0002</strain>
    </source>
</reference>
<dbReference type="InterPro" id="IPR028662">
    <property type="entry name" value="SNX8/Mvp1"/>
</dbReference>
<dbReference type="CDD" id="cd06093">
    <property type="entry name" value="PX_domain"/>
    <property type="match status" value="1"/>
</dbReference>
<protein>
    <recommendedName>
        <fullName evidence="4">PX domain-containing protein</fullName>
    </recommendedName>
</protein>
<evidence type="ECO:0000256" key="1">
    <source>
        <dbReference type="ARBA" id="ARBA00004287"/>
    </source>
</evidence>
<evidence type="ECO:0000313" key="6">
    <source>
        <dbReference type="Proteomes" id="UP000285060"/>
    </source>
</evidence>